<dbReference type="Proteomes" id="UP000257030">
    <property type="component" value="Unassembled WGS sequence"/>
</dbReference>
<keyword evidence="4" id="KW-0645">Protease</keyword>
<name>A0A3D9D515_9FLAO</name>
<dbReference type="InterPro" id="IPR000667">
    <property type="entry name" value="Peptidase_S13"/>
</dbReference>
<evidence type="ECO:0000256" key="3">
    <source>
        <dbReference type="SAM" id="SignalP"/>
    </source>
</evidence>
<gene>
    <name evidence="4" type="primary">dacB</name>
    <name evidence="4" type="ORF">DRF60_19750</name>
</gene>
<evidence type="ECO:0000256" key="2">
    <source>
        <dbReference type="ARBA" id="ARBA00022801"/>
    </source>
</evidence>
<dbReference type="RefSeq" id="WP_116014848.1">
    <property type="nucleotide sequence ID" value="NZ_QNUH01000030.1"/>
</dbReference>
<evidence type="ECO:0000313" key="4">
    <source>
        <dbReference type="EMBL" id="REC73064.1"/>
    </source>
</evidence>
<dbReference type="SUPFAM" id="SSF56601">
    <property type="entry name" value="beta-lactamase/transpeptidase-like"/>
    <property type="match status" value="1"/>
</dbReference>
<evidence type="ECO:0000256" key="1">
    <source>
        <dbReference type="ARBA" id="ARBA00006096"/>
    </source>
</evidence>
<comment type="caution">
    <text evidence="4">The sequence shown here is derived from an EMBL/GenBank/DDBJ whole genome shotgun (WGS) entry which is preliminary data.</text>
</comment>
<sequence length="489" mass="53870">MVNYRKYISGVAVLASGFFLAQSTVSTVLYSQAYDNQKNTLNLPSPVTSMAEKTILSAKELVDINVNTMMTDPVLKNATWGFVVYDPKTNKVISSYNENTPLVPASTTKLLTTETALSLLGENYRWMTQLEYSGTIDENGVLNGNLYLIGSGDPSLGTNKAGAWSYRDIISDFMGGLSREGIRKVNGDIIIQTALFKGNITRLPENVVWLENNNYYLPVGTTREINPANEKLIMKKSGLTSEKKYFYMSPYANQMVYAEKYEGDGILTTKLPDAPAYLANSFRTTLVKSGIGVTGKVIPKMTDAAPESRKLVSAYKSPTLGDIIFYTNQRSDNSLAEALLKTVGFQKMGDQTSESGRIVVTNHLKEENFDMMGLNYMDGSGLSRSNNVTPISQVKFLTSLMDEKYYKTYFTSLPVGGQSGTLKRMFIGTGNGQVFAKTGTLNKVKTLAGYLKTNSGKTLVFSLMVNNYSGSVDMVKKRMEKILEPALDL</sequence>
<dbReference type="PANTHER" id="PTHR30023:SF0">
    <property type="entry name" value="PENICILLIN-SENSITIVE CARBOXYPEPTIDASE A"/>
    <property type="match status" value="1"/>
</dbReference>
<keyword evidence="3" id="KW-0732">Signal</keyword>
<comment type="similarity">
    <text evidence="1">Belongs to the peptidase S13 family.</text>
</comment>
<accession>A0A3D9D515</accession>
<dbReference type="AlphaFoldDB" id="A0A3D9D515"/>
<keyword evidence="5" id="KW-1185">Reference proteome</keyword>
<dbReference type="PRINTS" id="PR00922">
    <property type="entry name" value="DADACBPTASE3"/>
</dbReference>
<dbReference type="GO" id="GO:0000270">
    <property type="term" value="P:peptidoglycan metabolic process"/>
    <property type="evidence" value="ECO:0007669"/>
    <property type="project" value="TreeGrafter"/>
</dbReference>
<dbReference type="Pfam" id="PF02113">
    <property type="entry name" value="Peptidase_S13"/>
    <property type="match status" value="2"/>
</dbReference>
<keyword evidence="2" id="KW-0378">Hydrolase</keyword>
<evidence type="ECO:0000313" key="5">
    <source>
        <dbReference type="Proteomes" id="UP000257030"/>
    </source>
</evidence>
<dbReference type="EMBL" id="QNUH01000030">
    <property type="protein sequence ID" value="REC73064.1"/>
    <property type="molecule type" value="Genomic_DNA"/>
</dbReference>
<dbReference type="GO" id="GO:0006508">
    <property type="term" value="P:proteolysis"/>
    <property type="evidence" value="ECO:0007669"/>
    <property type="project" value="InterPro"/>
</dbReference>
<dbReference type="OrthoDB" id="9802627at2"/>
<proteinExistence type="inferred from homology"/>
<dbReference type="GO" id="GO:0004185">
    <property type="term" value="F:serine-type carboxypeptidase activity"/>
    <property type="evidence" value="ECO:0007669"/>
    <property type="project" value="InterPro"/>
</dbReference>
<feature type="signal peptide" evidence="3">
    <location>
        <begin position="1"/>
        <end position="21"/>
    </location>
</feature>
<dbReference type="InterPro" id="IPR012338">
    <property type="entry name" value="Beta-lactam/transpept-like"/>
</dbReference>
<keyword evidence="4" id="KW-0121">Carboxypeptidase</keyword>
<dbReference type="PANTHER" id="PTHR30023">
    <property type="entry name" value="D-ALANYL-D-ALANINE CARBOXYPEPTIDASE"/>
    <property type="match status" value="1"/>
</dbReference>
<organism evidence="4 5">
    <name type="scientific">Chryseobacterium elymi</name>
    <dbReference type="NCBI Taxonomy" id="395936"/>
    <lineage>
        <taxon>Bacteria</taxon>
        <taxon>Pseudomonadati</taxon>
        <taxon>Bacteroidota</taxon>
        <taxon>Flavobacteriia</taxon>
        <taxon>Flavobacteriales</taxon>
        <taxon>Weeksellaceae</taxon>
        <taxon>Chryseobacterium group</taxon>
        <taxon>Chryseobacterium</taxon>
    </lineage>
</organism>
<feature type="chain" id="PRO_5017566305" evidence="3">
    <location>
        <begin position="22"/>
        <end position="489"/>
    </location>
</feature>
<dbReference type="Gene3D" id="3.50.80.20">
    <property type="entry name" value="D-Ala-D-Ala carboxypeptidase C, peptidase S13"/>
    <property type="match status" value="1"/>
</dbReference>
<protein>
    <submittedName>
        <fullName evidence="4">D-alanyl-D-alanine carboxypeptidase/D-alanyl-D-alanine-endopeptidase</fullName>
    </submittedName>
</protein>
<dbReference type="Gene3D" id="3.40.710.10">
    <property type="entry name" value="DD-peptidase/beta-lactamase superfamily"/>
    <property type="match status" value="2"/>
</dbReference>
<dbReference type="NCBIfam" id="TIGR00666">
    <property type="entry name" value="PBP4"/>
    <property type="match status" value="1"/>
</dbReference>
<reference evidence="4 5" key="1">
    <citation type="journal article" date="2010" name="Syst. Appl. Microbiol.">
        <title>Four new species of Chryseobacterium from the rhizosphere of coastal sand dune plants, Chryseobacterium elymi sp. nov., Chryseobacterium hagamense sp. nov., Chryseobacterium lathyri sp. nov. and Chryseobacterium rhizosphaerae sp. nov.</title>
        <authorList>
            <person name="Cho S.H."/>
            <person name="Lee K.S."/>
            <person name="Shin D.S."/>
            <person name="Han J.H."/>
            <person name="Park K.S."/>
            <person name="Lee C.H."/>
            <person name="Park K.H."/>
            <person name="Kim S.B."/>
        </authorList>
    </citation>
    <scope>NUCLEOTIDE SEQUENCE [LARGE SCALE GENOMIC DNA]</scope>
    <source>
        <strain evidence="4 5">KCTC 22547</strain>
    </source>
</reference>